<gene>
    <name evidence="2" type="ORF">Din_038512</name>
</gene>
<dbReference type="AlphaFoldDB" id="A0A5B7BMK3"/>
<accession>A0A5B7BMK3</accession>
<protein>
    <recommendedName>
        <fullName evidence="1">Reverse transcriptase zinc-binding domain-containing protein</fullName>
    </recommendedName>
</protein>
<feature type="domain" description="Reverse transcriptase zinc-binding" evidence="1">
    <location>
        <begin position="23"/>
        <end position="71"/>
    </location>
</feature>
<evidence type="ECO:0000313" key="2">
    <source>
        <dbReference type="EMBL" id="MPA69071.1"/>
    </source>
</evidence>
<name>A0A5B7BMK3_DAVIN</name>
<reference evidence="2" key="1">
    <citation type="submission" date="2019-08" db="EMBL/GenBank/DDBJ databases">
        <title>Reference gene set and small RNA set construction with multiple tissues from Davidia involucrata Baill.</title>
        <authorList>
            <person name="Yang H."/>
            <person name="Zhou C."/>
            <person name="Li G."/>
            <person name="Wang J."/>
            <person name="Gao P."/>
            <person name="Wang M."/>
            <person name="Wang R."/>
            <person name="Zhao Y."/>
        </authorList>
    </citation>
    <scope>NUCLEOTIDE SEQUENCE</scope>
    <source>
        <tissue evidence="2">Mixed with DoveR01_LX</tissue>
    </source>
</reference>
<sequence length="102" mass="11534">MSGKCLVRHGHATALGVSVLSKWLVAWDTVTTTDNLQRRGFMLVGRCYMCKKSLESTSHLFLHCEVARDLWNAILSLAGYNWVMPYTIKNLLQSWNEGKMSG</sequence>
<dbReference type="InterPro" id="IPR026960">
    <property type="entry name" value="RVT-Znf"/>
</dbReference>
<dbReference type="EMBL" id="GHES01038512">
    <property type="protein sequence ID" value="MPA69071.1"/>
    <property type="molecule type" value="Transcribed_RNA"/>
</dbReference>
<organism evidence="2">
    <name type="scientific">Davidia involucrata</name>
    <name type="common">Dove tree</name>
    <dbReference type="NCBI Taxonomy" id="16924"/>
    <lineage>
        <taxon>Eukaryota</taxon>
        <taxon>Viridiplantae</taxon>
        <taxon>Streptophyta</taxon>
        <taxon>Embryophyta</taxon>
        <taxon>Tracheophyta</taxon>
        <taxon>Spermatophyta</taxon>
        <taxon>Magnoliopsida</taxon>
        <taxon>eudicotyledons</taxon>
        <taxon>Gunneridae</taxon>
        <taxon>Pentapetalae</taxon>
        <taxon>asterids</taxon>
        <taxon>Cornales</taxon>
        <taxon>Nyssaceae</taxon>
        <taxon>Davidia</taxon>
    </lineage>
</organism>
<dbReference type="Pfam" id="PF13966">
    <property type="entry name" value="zf-RVT"/>
    <property type="match status" value="1"/>
</dbReference>
<evidence type="ECO:0000259" key="1">
    <source>
        <dbReference type="Pfam" id="PF13966"/>
    </source>
</evidence>
<proteinExistence type="predicted"/>